<name>A0A396RYK4_9PSED</name>
<evidence type="ECO:0000313" key="2">
    <source>
        <dbReference type="Proteomes" id="UP000265745"/>
    </source>
</evidence>
<comment type="caution">
    <text evidence="1">The sequence shown here is derived from an EMBL/GenBank/DDBJ whole genome shotgun (WGS) entry which is preliminary data.</text>
</comment>
<keyword evidence="2" id="KW-1185">Reference proteome</keyword>
<organism evidence="1 2">
    <name type="scientific">Pseudomonas jilinensis</name>
    <dbReference type="NCBI Taxonomy" id="2078689"/>
    <lineage>
        <taxon>Bacteria</taxon>
        <taxon>Pseudomonadati</taxon>
        <taxon>Pseudomonadota</taxon>
        <taxon>Gammaproteobacteria</taxon>
        <taxon>Pseudomonadales</taxon>
        <taxon>Pseudomonadaceae</taxon>
        <taxon>Pseudomonas</taxon>
    </lineage>
</organism>
<sequence>MGLLRLELELTEAEAQAFEQALRQIHRQRFQDEFWKPRYSSIPHPMRPASILAQCPDLAANTKLLGALKRLKDHTHSPGAFDG</sequence>
<evidence type="ECO:0000313" key="1">
    <source>
        <dbReference type="EMBL" id="RHW21718.1"/>
    </source>
</evidence>
<gene>
    <name evidence="1" type="ORF">C2846_07135</name>
</gene>
<accession>A0A396RYK4</accession>
<dbReference type="Proteomes" id="UP000265745">
    <property type="component" value="Unassembled WGS sequence"/>
</dbReference>
<dbReference type="OrthoDB" id="6900326at2"/>
<proteinExistence type="predicted"/>
<dbReference type="AlphaFoldDB" id="A0A396RYK4"/>
<protein>
    <submittedName>
        <fullName evidence="1">Uncharacterized protein</fullName>
    </submittedName>
</protein>
<dbReference type="EMBL" id="QJSA01000005">
    <property type="protein sequence ID" value="RHW21718.1"/>
    <property type="molecule type" value="Genomic_DNA"/>
</dbReference>
<dbReference type="RefSeq" id="WP_119701088.1">
    <property type="nucleotide sequence ID" value="NZ_QJSA01000005.1"/>
</dbReference>
<reference evidence="1 2" key="1">
    <citation type="submission" date="2018-06" db="EMBL/GenBank/DDBJ databases">
        <title>Pseudomonas jilinensis sp. nov., isolated from the production water of Jilin Oilfield in China.</title>
        <authorList>
            <person name="Wang J."/>
        </authorList>
    </citation>
    <scope>NUCLEOTIDE SEQUENCE [LARGE SCALE GENOMIC DNA]</scope>
    <source>
        <strain evidence="1 2">JS15-10A1</strain>
    </source>
</reference>